<evidence type="ECO:0000313" key="2">
    <source>
        <dbReference type="EMBL" id="PIK47290.1"/>
    </source>
</evidence>
<evidence type="ECO:0000313" key="3">
    <source>
        <dbReference type="Proteomes" id="UP000230750"/>
    </source>
</evidence>
<proteinExistence type="predicted"/>
<feature type="chain" id="PRO_5013909871" evidence="1">
    <location>
        <begin position="20"/>
        <end position="285"/>
    </location>
</feature>
<dbReference type="PANTHER" id="PTHR47767">
    <property type="entry name" value="ADHESION G PROTEIN-COUPLED RECEPTOR G7"/>
    <property type="match status" value="1"/>
</dbReference>
<comment type="caution">
    <text evidence="2">The sequence shown here is derived from an EMBL/GenBank/DDBJ whole genome shotgun (WGS) entry which is preliminary data.</text>
</comment>
<keyword evidence="1" id="KW-0732">Signal</keyword>
<dbReference type="Proteomes" id="UP000230750">
    <property type="component" value="Unassembled WGS sequence"/>
</dbReference>
<dbReference type="EMBL" id="MRZV01000590">
    <property type="protein sequence ID" value="PIK47290.1"/>
    <property type="molecule type" value="Genomic_DNA"/>
</dbReference>
<keyword evidence="3" id="KW-1185">Reference proteome</keyword>
<dbReference type="AlphaFoldDB" id="A0A2G8KH42"/>
<gene>
    <name evidence="2" type="ORF">BSL78_15840</name>
</gene>
<name>A0A2G8KH42_STIJA</name>
<reference evidence="2 3" key="1">
    <citation type="journal article" date="2017" name="PLoS Biol.">
        <title>The sea cucumber genome provides insights into morphological evolution and visceral regeneration.</title>
        <authorList>
            <person name="Zhang X."/>
            <person name="Sun L."/>
            <person name="Yuan J."/>
            <person name="Sun Y."/>
            <person name="Gao Y."/>
            <person name="Zhang L."/>
            <person name="Li S."/>
            <person name="Dai H."/>
            <person name="Hamel J.F."/>
            <person name="Liu C."/>
            <person name="Yu Y."/>
            <person name="Liu S."/>
            <person name="Lin W."/>
            <person name="Guo K."/>
            <person name="Jin S."/>
            <person name="Xu P."/>
            <person name="Storey K.B."/>
            <person name="Huan P."/>
            <person name="Zhang T."/>
            <person name="Zhou Y."/>
            <person name="Zhang J."/>
            <person name="Lin C."/>
            <person name="Li X."/>
            <person name="Xing L."/>
            <person name="Huo D."/>
            <person name="Sun M."/>
            <person name="Wang L."/>
            <person name="Mercier A."/>
            <person name="Li F."/>
            <person name="Yang H."/>
            <person name="Xiang J."/>
        </authorList>
    </citation>
    <scope>NUCLEOTIDE SEQUENCE [LARGE SCALE GENOMIC DNA]</scope>
    <source>
        <strain evidence="2">Shaxun</strain>
        <tissue evidence="2">Muscle</tissue>
    </source>
</reference>
<protein>
    <submittedName>
        <fullName evidence="2">Uncharacterized protein</fullName>
    </submittedName>
</protein>
<sequence>MRAIRHLTLYLTSLYAAYCKEGSVDTDYGRIEFPNTFLGINANSSQMSLTSDRSQATCRCNGDTFTEAVWDDPVIVQVQDDGAANDRARYQTLNETLRTLNVTTDNAFYVAEVLVNLTTSSFIETENFDIVAQGLGKVSNANDTSAEVSVAVVNTIDNVVQATSSNEDSNFNISQEASSEILQAFSHQLDNVGNSGKNFSHKTPNIAATVAQIDISISATVEYKLPFGDGKDRNVDEEFDTQTKVVLTPSLQKATQETTDEVKTSIKVPHEVGRRISEDSNNGRV</sequence>
<dbReference type="PANTHER" id="PTHR47767:SF1">
    <property type="entry name" value="ADHESION G PROTEIN-COUPLED RECEPTOR G7"/>
    <property type="match status" value="1"/>
</dbReference>
<accession>A0A2G8KH42</accession>
<organism evidence="2 3">
    <name type="scientific">Stichopus japonicus</name>
    <name type="common">Sea cucumber</name>
    <dbReference type="NCBI Taxonomy" id="307972"/>
    <lineage>
        <taxon>Eukaryota</taxon>
        <taxon>Metazoa</taxon>
        <taxon>Echinodermata</taxon>
        <taxon>Eleutherozoa</taxon>
        <taxon>Echinozoa</taxon>
        <taxon>Holothuroidea</taxon>
        <taxon>Aspidochirotacea</taxon>
        <taxon>Aspidochirotida</taxon>
        <taxon>Stichopodidae</taxon>
        <taxon>Apostichopus</taxon>
    </lineage>
</organism>
<dbReference type="InterPro" id="IPR053066">
    <property type="entry name" value="ADGR_G7"/>
</dbReference>
<evidence type="ECO:0000256" key="1">
    <source>
        <dbReference type="SAM" id="SignalP"/>
    </source>
</evidence>
<feature type="signal peptide" evidence="1">
    <location>
        <begin position="1"/>
        <end position="19"/>
    </location>
</feature>